<dbReference type="Proteomes" id="UP000029672">
    <property type="component" value="Chromosome"/>
</dbReference>
<proteinExistence type="predicted"/>
<evidence type="ECO:0000259" key="2">
    <source>
        <dbReference type="Pfam" id="PF06812"/>
    </source>
</evidence>
<dbReference type="InterPro" id="IPR010657">
    <property type="entry name" value="ImpA_N"/>
</dbReference>
<keyword evidence="4" id="KW-1185">Reference proteome</keyword>
<gene>
    <name evidence="3" type="ORF">LO80_01615</name>
</gene>
<evidence type="ECO:0000313" key="4">
    <source>
        <dbReference type="Proteomes" id="UP000029672"/>
    </source>
</evidence>
<reference evidence="3 4" key="1">
    <citation type="submission" date="2014-10" db="EMBL/GenBank/DDBJ databases">
        <title>Whole genome sequence of Francisella endociliophora strain FSC1006, isolated from a laboratory culture of the marine ciliate Euplotes raikovi.</title>
        <authorList>
            <person name="Granberg M."/>
            <person name="Backman S."/>
            <person name="Lundmark E."/>
            <person name="Nilsson E."/>
            <person name="Karlsson E."/>
            <person name="Thelaus J."/>
            <person name="Ohrman C."/>
            <person name="Larkeryd A."/>
            <person name="Stenberg P."/>
        </authorList>
    </citation>
    <scope>NUCLEOTIDE SEQUENCE [LARGE SCALE GENOMIC DNA]</scope>
    <source>
        <strain evidence="3 4">FSC1006</strain>
    </source>
</reference>
<dbReference type="EMBL" id="CP009574">
    <property type="protein sequence ID" value="AIT08799.1"/>
    <property type="molecule type" value="Genomic_DNA"/>
</dbReference>
<feature type="compositionally biased region" description="Basic and acidic residues" evidence="1">
    <location>
        <begin position="206"/>
        <end position="220"/>
    </location>
</feature>
<dbReference type="eggNOG" id="COG3515">
    <property type="taxonomic scope" value="Bacteria"/>
</dbReference>
<dbReference type="HOGENOM" id="CLU_514589_0_0_6"/>
<dbReference type="PANTHER" id="PTHR37024:SF5">
    <property type="entry name" value="IMPA N-TERMINAL DOMAIN-CONTAINING PROTEIN"/>
    <property type="match status" value="1"/>
</dbReference>
<accession>A0A097EMK0</accession>
<feature type="domain" description="ImpA N-terminal" evidence="2">
    <location>
        <begin position="23"/>
        <end position="124"/>
    </location>
</feature>
<evidence type="ECO:0000256" key="1">
    <source>
        <dbReference type="SAM" id="MobiDB-lite"/>
    </source>
</evidence>
<dbReference type="RefSeq" id="WP_040007948.1">
    <property type="nucleotide sequence ID" value="NZ_CP009574.1"/>
</dbReference>
<dbReference type="Pfam" id="PF06812">
    <property type="entry name" value="ImpA_N"/>
    <property type="match status" value="1"/>
</dbReference>
<dbReference type="AlphaFoldDB" id="A0A097EMK0"/>
<dbReference type="KEGG" id="frf:LO80_01615"/>
<feature type="region of interest" description="Disordered" evidence="1">
    <location>
        <begin position="206"/>
        <end position="233"/>
    </location>
</feature>
<dbReference type="PANTHER" id="PTHR37024">
    <property type="entry name" value="TYPE VI SECRETION SYSTEM DUF2094 AND IMPA-RELATED DOMAIN PROTEIN"/>
    <property type="match status" value="1"/>
</dbReference>
<name>A0A097EMK0_9GAMM</name>
<evidence type="ECO:0000313" key="3">
    <source>
        <dbReference type="EMBL" id="AIT08799.1"/>
    </source>
</evidence>
<organism evidence="3 4">
    <name type="scientific">Candidatus Francisella endociliophora</name>
    <dbReference type="NCBI Taxonomy" id="653937"/>
    <lineage>
        <taxon>Bacteria</taxon>
        <taxon>Pseudomonadati</taxon>
        <taxon>Pseudomonadota</taxon>
        <taxon>Gammaproteobacteria</taxon>
        <taxon>Thiotrichales</taxon>
        <taxon>Francisellaceae</taxon>
        <taxon>Francisella</taxon>
    </lineage>
</organism>
<protein>
    <recommendedName>
        <fullName evidence="2">ImpA N-terminal domain-containing protein</fullName>
    </recommendedName>
</protein>
<dbReference type="OrthoDB" id="1522895at2"/>
<sequence>MLGFLENYIKDLTQKVEQPLSLEDIQYTEEFEAVENEIQKLQGVVPETPDWQLILDMGKTVLTTQGKHIKIVTYVVVALYQKYKIAGLLAGLYIFSDLLSLEKDNIMPYGKRKKSRINLVMWMVKFIADYREKNPQDLQLKDLDNVEQSKQAVVEWFNEFHPNDDTLALMHIYDWFVNAKNAIENEDRIKEQKRILAQKEQERLKKEQEEQAEIERQKEQEEAELAAQQEFESEFEEEEYEHGSIDSSHQELNIQDMSSVREYIVSELLDRLAFCKDDQQALFSLMTQSRKVLWNTLYYDSLVDEIPQMVISADFADLNQILCIADPLARIAELERLFIKNPFLIDIQMYILKALDDLQMRLNDLSCMTFRKAIVSDLSLLLNECQDLFELSYVERQCIPEYIYDWVFTQIFDDIVVFNHRFDEYIENFDIETQHLKILEYVKSAKSLNLKMSYLLQICNNKNLSVSSKISIIEQSVNDDALIIGLIRENSKLRQVFRSLTSLYNEHINETDNKALIKRNEDIMKKIDL</sequence>
<dbReference type="STRING" id="1547445.LO80_01615"/>